<gene>
    <name evidence="4" type="ORF">NECHADRAFT_81575</name>
</gene>
<evidence type="ECO:0000256" key="3">
    <source>
        <dbReference type="SAM" id="MobiDB-lite"/>
    </source>
</evidence>
<dbReference type="InParanoid" id="C7Z969"/>
<dbReference type="SUPFAM" id="SSF53933">
    <property type="entry name" value="Microbial ribonucleases"/>
    <property type="match status" value="1"/>
</dbReference>
<feature type="region of interest" description="Disordered" evidence="3">
    <location>
        <begin position="1"/>
        <end position="25"/>
    </location>
</feature>
<accession>C7Z969</accession>
<dbReference type="KEGG" id="nhe:NECHADRAFT_81575"/>
<dbReference type="InterPro" id="IPR000026">
    <property type="entry name" value="N1-like"/>
</dbReference>
<dbReference type="RefSeq" id="XP_003045134.1">
    <property type="nucleotide sequence ID" value="XM_003045088.1"/>
</dbReference>
<dbReference type="GO" id="GO:0016787">
    <property type="term" value="F:hydrolase activity"/>
    <property type="evidence" value="ECO:0007669"/>
    <property type="project" value="UniProtKB-KW"/>
</dbReference>
<dbReference type="EMBL" id="GG698912">
    <property type="protein sequence ID" value="EEU39421.1"/>
    <property type="molecule type" value="Genomic_DNA"/>
</dbReference>
<organism evidence="4 5">
    <name type="scientific">Fusarium vanettenii (strain ATCC MYA-4622 / CBS 123669 / FGSC 9596 / NRRL 45880 / 77-13-4)</name>
    <name type="common">Fusarium solani subsp. pisi</name>
    <dbReference type="NCBI Taxonomy" id="660122"/>
    <lineage>
        <taxon>Eukaryota</taxon>
        <taxon>Fungi</taxon>
        <taxon>Dikarya</taxon>
        <taxon>Ascomycota</taxon>
        <taxon>Pezizomycotina</taxon>
        <taxon>Sordariomycetes</taxon>
        <taxon>Hypocreomycetidae</taxon>
        <taxon>Hypocreales</taxon>
        <taxon>Nectriaceae</taxon>
        <taxon>Fusarium</taxon>
        <taxon>Fusarium solani species complex</taxon>
        <taxon>Fusarium vanettenii</taxon>
    </lineage>
</organism>
<dbReference type="OrthoDB" id="5099826at2759"/>
<dbReference type="VEuPathDB" id="FungiDB:NECHADRAFT_81575"/>
<dbReference type="InterPro" id="IPR016191">
    <property type="entry name" value="Ribonuclease/ribotoxin"/>
</dbReference>
<keyword evidence="1" id="KW-0540">Nuclease</keyword>
<reference evidence="4 5" key="1">
    <citation type="journal article" date="2009" name="PLoS Genet.">
        <title>The genome of Nectria haematococca: contribution of supernumerary chromosomes to gene expansion.</title>
        <authorList>
            <person name="Coleman J.J."/>
            <person name="Rounsley S.D."/>
            <person name="Rodriguez-Carres M."/>
            <person name="Kuo A."/>
            <person name="Wasmann C.C."/>
            <person name="Grimwood J."/>
            <person name="Schmutz J."/>
            <person name="Taga M."/>
            <person name="White G.J."/>
            <person name="Zhou S."/>
            <person name="Schwartz D.C."/>
            <person name="Freitag M."/>
            <person name="Ma L.J."/>
            <person name="Danchin E.G."/>
            <person name="Henrissat B."/>
            <person name="Coutinho P.M."/>
            <person name="Nelson D.R."/>
            <person name="Straney D."/>
            <person name="Napoli C.A."/>
            <person name="Barker B.M."/>
            <person name="Gribskov M."/>
            <person name="Rep M."/>
            <person name="Kroken S."/>
            <person name="Molnar I."/>
            <person name="Rensing C."/>
            <person name="Kennell J.C."/>
            <person name="Zamora J."/>
            <person name="Farman M.L."/>
            <person name="Selker E.U."/>
            <person name="Salamov A."/>
            <person name="Shapiro H."/>
            <person name="Pangilinan J."/>
            <person name="Lindquist E."/>
            <person name="Lamers C."/>
            <person name="Grigoriev I.V."/>
            <person name="Geiser D.M."/>
            <person name="Covert S.F."/>
            <person name="Temporini E."/>
            <person name="Vanetten H.D."/>
        </authorList>
    </citation>
    <scope>NUCLEOTIDE SEQUENCE [LARGE SCALE GENOMIC DNA]</scope>
    <source>
        <strain evidence="5">ATCC MYA-4622 / CBS 123669 / FGSC 9596 / NRRL 45880 / 77-13-4</strain>
    </source>
</reference>
<protein>
    <submittedName>
        <fullName evidence="4">Uncharacterized protein</fullName>
    </submittedName>
</protein>
<dbReference type="Gene3D" id="3.10.450.30">
    <property type="entry name" value="Microbial ribonucleases"/>
    <property type="match status" value="1"/>
</dbReference>
<feature type="compositionally biased region" description="Polar residues" evidence="3">
    <location>
        <begin position="1"/>
        <end position="10"/>
    </location>
</feature>
<dbReference type="Pfam" id="PF00545">
    <property type="entry name" value="Ribonuclease"/>
    <property type="match status" value="1"/>
</dbReference>
<dbReference type="GO" id="GO:0003723">
    <property type="term" value="F:RNA binding"/>
    <property type="evidence" value="ECO:0007669"/>
    <property type="project" value="InterPro"/>
</dbReference>
<dbReference type="eggNOG" id="ENOG502RMFE">
    <property type="taxonomic scope" value="Eukaryota"/>
</dbReference>
<evidence type="ECO:0000256" key="1">
    <source>
        <dbReference type="ARBA" id="ARBA00022722"/>
    </source>
</evidence>
<evidence type="ECO:0000313" key="5">
    <source>
        <dbReference type="Proteomes" id="UP000005206"/>
    </source>
</evidence>
<dbReference type="GO" id="GO:0004521">
    <property type="term" value="F:RNA endonuclease activity"/>
    <property type="evidence" value="ECO:0007669"/>
    <property type="project" value="InterPro"/>
</dbReference>
<evidence type="ECO:0000313" key="4">
    <source>
        <dbReference type="EMBL" id="EEU39421.1"/>
    </source>
</evidence>
<dbReference type="HOGENOM" id="CLU_1175705_0_0_1"/>
<dbReference type="AlphaFoldDB" id="C7Z969"/>
<dbReference type="GeneID" id="9673220"/>
<sequence length="236" mass="27009">MIASELNNTHTTQQTSLSSLPGLRRPDYEGDEFDDCASYYSLSELSETDPVRRVPAVEVRRQALAVPPRPKQDCKYPELLRNDEAMPLQVPGPWLEYPLVATDRYISGIPGPARVVISAGDYAGCDVIYHPIWSRTKFRHANYRPRGYQRLFSGYFETEYPHPICPSMTTNGYPMPCHSGYAGAQDFEWQCQVFDQAPWLTPESQWAQPYHGMQLPQYEEIYNPYMAQPLSYIQAA</sequence>
<feature type="compositionally biased region" description="Low complexity" evidence="3">
    <location>
        <begin position="11"/>
        <end position="20"/>
    </location>
</feature>
<keyword evidence="2" id="KW-0378">Hydrolase</keyword>
<name>C7Z969_FUSV7</name>
<proteinExistence type="predicted"/>
<dbReference type="OMA" id="NWETESD"/>
<keyword evidence="5" id="KW-1185">Reference proteome</keyword>
<evidence type="ECO:0000256" key="2">
    <source>
        <dbReference type="ARBA" id="ARBA00022801"/>
    </source>
</evidence>
<dbReference type="Proteomes" id="UP000005206">
    <property type="component" value="Chromosome 6"/>
</dbReference>